<keyword evidence="1" id="KW-0812">Transmembrane</keyword>
<name>A0A1W1BC31_9ZZZZ</name>
<dbReference type="EMBL" id="FPHG01000007">
    <property type="protein sequence ID" value="SFV51043.1"/>
    <property type="molecule type" value="Genomic_DNA"/>
</dbReference>
<proteinExistence type="predicted"/>
<reference evidence="2" key="1">
    <citation type="submission" date="2016-10" db="EMBL/GenBank/DDBJ databases">
        <authorList>
            <person name="de Groot N.N."/>
        </authorList>
    </citation>
    <scope>NUCLEOTIDE SEQUENCE</scope>
</reference>
<feature type="transmembrane region" description="Helical" evidence="1">
    <location>
        <begin position="38"/>
        <end position="59"/>
    </location>
</feature>
<keyword evidence="1" id="KW-1133">Transmembrane helix</keyword>
<dbReference type="InterPro" id="IPR017853">
    <property type="entry name" value="GH"/>
</dbReference>
<sequence length="347" mass="41033">MQKNLKPPFIWDYFSDQPYPIKDKKYKKLKRWNSIKDIIPLLLSNIIFFPLSIITMKLFKDNQVMEYGVGVNLDKGNNQIELVEELGVKHLIIRMPLWEIDRLDEYIAFTKSFGDDKEILINIMQDRENIENASLLKENISKIFNGFKDISNEFQIGTAINRTKWGFFSVKEYLDFYKIIQDIRDKDFSNIKLIGSSVIDFEYHYTVRTLFNFYSIKYDRLSSLLYVDRRGSPRNTQMGFFDTKNKISMLYSLTRLSTKTENKIYITEVNWPISNTAPYAPTSELECVSEDLYNDYILDYLNIAKESKKIKRVYIHQLIAKGYGLVDDSNNEIRKMKAFYSFKELIS</sequence>
<protein>
    <submittedName>
        <fullName evidence="2">Uncharacterized protein</fullName>
    </submittedName>
</protein>
<gene>
    <name evidence="2" type="ORF">MNB_SV-9-1054</name>
</gene>
<keyword evidence="1" id="KW-0472">Membrane</keyword>
<dbReference type="SUPFAM" id="SSF51445">
    <property type="entry name" value="(Trans)glycosidases"/>
    <property type="match status" value="1"/>
</dbReference>
<evidence type="ECO:0000256" key="1">
    <source>
        <dbReference type="SAM" id="Phobius"/>
    </source>
</evidence>
<dbReference type="Gene3D" id="3.20.20.80">
    <property type="entry name" value="Glycosidases"/>
    <property type="match status" value="1"/>
</dbReference>
<evidence type="ECO:0000313" key="2">
    <source>
        <dbReference type="EMBL" id="SFV51043.1"/>
    </source>
</evidence>
<dbReference type="AlphaFoldDB" id="A0A1W1BC31"/>
<organism evidence="2">
    <name type="scientific">hydrothermal vent metagenome</name>
    <dbReference type="NCBI Taxonomy" id="652676"/>
    <lineage>
        <taxon>unclassified sequences</taxon>
        <taxon>metagenomes</taxon>
        <taxon>ecological metagenomes</taxon>
    </lineage>
</organism>
<accession>A0A1W1BC31</accession>